<evidence type="ECO:0000313" key="8">
    <source>
        <dbReference type="Proteomes" id="UP001596356"/>
    </source>
</evidence>
<feature type="transmembrane region" description="Helical" evidence="5">
    <location>
        <begin position="111"/>
        <end position="131"/>
    </location>
</feature>
<evidence type="ECO:0000256" key="1">
    <source>
        <dbReference type="ARBA" id="ARBA00004651"/>
    </source>
</evidence>
<dbReference type="Gene3D" id="1.20.1250.20">
    <property type="entry name" value="MFS general substrate transporter like domains"/>
    <property type="match status" value="2"/>
</dbReference>
<feature type="transmembrane region" description="Helical" evidence="5">
    <location>
        <begin position="86"/>
        <end position="105"/>
    </location>
</feature>
<dbReference type="EMBL" id="JBHSWJ010000002">
    <property type="protein sequence ID" value="MFC6715086.1"/>
    <property type="molecule type" value="Genomic_DNA"/>
</dbReference>
<comment type="caution">
    <text evidence="7">The sequence shown here is derived from an EMBL/GenBank/DDBJ whole genome shotgun (WGS) entry which is preliminary data.</text>
</comment>
<feature type="transmembrane region" description="Helical" evidence="5">
    <location>
        <begin position="401"/>
        <end position="421"/>
    </location>
</feature>
<feature type="transmembrane region" description="Helical" evidence="5">
    <location>
        <begin position="269"/>
        <end position="293"/>
    </location>
</feature>
<evidence type="ECO:0000259" key="6">
    <source>
        <dbReference type="PROSITE" id="PS50850"/>
    </source>
</evidence>
<name>A0ABW2AX60_9MICO</name>
<keyword evidence="8" id="KW-1185">Reference proteome</keyword>
<comment type="subcellular location">
    <subcellularLocation>
        <location evidence="1">Cell membrane</location>
        <topology evidence="1">Multi-pass membrane protein</topology>
    </subcellularLocation>
</comment>
<dbReference type="PROSITE" id="PS50850">
    <property type="entry name" value="MFS"/>
    <property type="match status" value="1"/>
</dbReference>
<dbReference type="RefSeq" id="WP_377823930.1">
    <property type="nucleotide sequence ID" value="NZ_JBHSWJ010000002.1"/>
</dbReference>
<protein>
    <submittedName>
        <fullName evidence="7">MFS transporter</fullName>
    </submittedName>
</protein>
<gene>
    <name evidence="7" type="ORF">ACFQBT_15240</name>
</gene>
<evidence type="ECO:0000256" key="3">
    <source>
        <dbReference type="ARBA" id="ARBA00022989"/>
    </source>
</evidence>
<dbReference type="PANTHER" id="PTHR43826:SF3">
    <property type="entry name" value="GLUCOSE-6-PHOSPHATE EXCHANGER SLC37A4"/>
    <property type="match status" value="1"/>
</dbReference>
<dbReference type="CDD" id="cd06174">
    <property type="entry name" value="MFS"/>
    <property type="match status" value="1"/>
</dbReference>
<dbReference type="PANTHER" id="PTHR43826">
    <property type="entry name" value="GLUCOSE-6-PHOSPHATE EXCHANGER SLC37A4"/>
    <property type="match status" value="1"/>
</dbReference>
<feature type="transmembrane region" description="Helical" evidence="5">
    <location>
        <begin position="305"/>
        <end position="325"/>
    </location>
</feature>
<feature type="transmembrane region" description="Helical" evidence="5">
    <location>
        <begin position="331"/>
        <end position="355"/>
    </location>
</feature>
<evidence type="ECO:0000256" key="5">
    <source>
        <dbReference type="SAM" id="Phobius"/>
    </source>
</evidence>
<keyword evidence="2 5" id="KW-0812">Transmembrane</keyword>
<sequence length="446" mass="47934">MAGLKRRELTVYPTGAYRWTLLILTTLVTVSLYYVLYVLGSVSTLVISEFHWTLDTYVYLGLISSLCGMFSAGAGGLGDLFGRSNLLLVSTALSVVIAFLLGSAGTGLQFGILYCLLGFCEGFALVMSSVLMRDFSPRVGRGVAMAMWTIGPVGGSLLASKVASAVLSDGGDSWRTLYRISGTVALIVFILCLLFLRDLSPQLRNEIIVKAEADGAVDVARSSAMRPRTWGERIPLRIILPSLGVSLYLLVYITAVSLFPLYLESQFGFTLATANSMMAGFWLVNILGALFFGAVSDRLRVRKPFILAGAVLMFIATAIFASRLGKETSQGMMQALLIVMGLVIACGFSPWLAAVSETAEDLDPARVAAGMAWFGTVNRVVVAVASLILPHVVTSQSGWRAWWVACLVGIVLFIPTIPLLSGSWRRIRSGRTGDASKRSVTATAHP</sequence>
<dbReference type="InterPro" id="IPR011701">
    <property type="entry name" value="MFS"/>
</dbReference>
<organism evidence="7 8">
    <name type="scientific">Branchiibius cervicis</name>
    <dbReference type="NCBI Taxonomy" id="908252"/>
    <lineage>
        <taxon>Bacteria</taxon>
        <taxon>Bacillati</taxon>
        <taxon>Actinomycetota</taxon>
        <taxon>Actinomycetes</taxon>
        <taxon>Micrococcales</taxon>
        <taxon>Dermacoccaceae</taxon>
        <taxon>Branchiibius</taxon>
    </lineage>
</organism>
<feature type="transmembrane region" description="Helical" evidence="5">
    <location>
        <begin position="143"/>
        <end position="164"/>
    </location>
</feature>
<dbReference type="InterPro" id="IPR036259">
    <property type="entry name" value="MFS_trans_sf"/>
</dbReference>
<feature type="transmembrane region" description="Helical" evidence="5">
    <location>
        <begin position="367"/>
        <end position="389"/>
    </location>
</feature>
<feature type="transmembrane region" description="Helical" evidence="5">
    <location>
        <begin position="176"/>
        <end position="196"/>
    </location>
</feature>
<evidence type="ECO:0000256" key="2">
    <source>
        <dbReference type="ARBA" id="ARBA00022692"/>
    </source>
</evidence>
<feature type="transmembrane region" description="Helical" evidence="5">
    <location>
        <begin position="16"/>
        <end position="36"/>
    </location>
</feature>
<evidence type="ECO:0000313" key="7">
    <source>
        <dbReference type="EMBL" id="MFC6715086.1"/>
    </source>
</evidence>
<dbReference type="Proteomes" id="UP001596356">
    <property type="component" value="Unassembled WGS sequence"/>
</dbReference>
<proteinExistence type="predicted"/>
<dbReference type="InterPro" id="IPR020846">
    <property type="entry name" value="MFS_dom"/>
</dbReference>
<feature type="transmembrane region" description="Helical" evidence="5">
    <location>
        <begin position="238"/>
        <end position="263"/>
    </location>
</feature>
<evidence type="ECO:0000256" key="4">
    <source>
        <dbReference type="ARBA" id="ARBA00023136"/>
    </source>
</evidence>
<accession>A0ABW2AX60</accession>
<keyword evidence="4 5" id="KW-0472">Membrane</keyword>
<dbReference type="Pfam" id="PF07690">
    <property type="entry name" value="MFS_1"/>
    <property type="match status" value="1"/>
</dbReference>
<dbReference type="SUPFAM" id="SSF103473">
    <property type="entry name" value="MFS general substrate transporter"/>
    <property type="match status" value="1"/>
</dbReference>
<feature type="transmembrane region" description="Helical" evidence="5">
    <location>
        <begin position="56"/>
        <end position="74"/>
    </location>
</feature>
<feature type="domain" description="Major facilitator superfamily (MFS) profile" evidence="6">
    <location>
        <begin position="21"/>
        <end position="424"/>
    </location>
</feature>
<dbReference type="InterPro" id="IPR051337">
    <property type="entry name" value="OPA_Antiporter"/>
</dbReference>
<reference evidence="8" key="1">
    <citation type="journal article" date="2019" name="Int. J. Syst. Evol. Microbiol.">
        <title>The Global Catalogue of Microorganisms (GCM) 10K type strain sequencing project: providing services to taxonomists for standard genome sequencing and annotation.</title>
        <authorList>
            <consortium name="The Broad Institute Genomics Platform"/>
            <consortium name="The Broad Institute Genome Sequencing Center for Infectious Disease"/>
            <person name="Wu L."/>
            <person name="Ma J."/>
        </authorList>
    </citation>
    <scope>NUCLEOTIDE SEQUENCE [LARGE SCALE GENOMIC DNA]</scope>
    <source>
        <strain evidence="8">NBRC 106593</strain>
    </source>
</reference>
<keyword evidence="3 5" id="KW-1133">Transmembrane helix</keyword>